<evidence type="ECO:0000313" key="8">
    <source>
        <dbReference type="Proteomes" id="UP000243978"/>
    </source>
</evidence>
<reference evidence="7 8" key="1">
    <citation type="submission" date="2018-04" db="EMBL/GenBank/DDBJ databases">
        <title>Genomic Encyclopedia of Archaeal and Bacterial Type Strains, Phase II (KMG-II): from individual species to whole genera.</title>
        <authorList>
            <person name="Goeker M."/>
        </authorList>
    </citation>
    <scope>NUCLEOTIDE SEQUENCE [LARGE SCALE GENOMIC DNA]</scope>
    <source>
        <strain evidence="7 8">DSM 100977</strain>
    </source>
</reference>
<dbReference type="PANTHER" id="PTHR11863">
    <property type="entry name" value="STEROL DESATURASE"/>
    <property type="match status" value="1"/>
</dbReference>
<dbReference type="GO" id="GO:0016491">
    <property type="term" value="F:oxidoreductase activity"/>
    <property type="evidence" value="ECO:0007669"/>
    <property type="project" value="InterPro"/>
</dbReference>
<dbReference type="InterPro" id="IPR050307">
    <property type="entry name" value="Sterol_Desaturase_Related"/>
</dbReference>
<accession>A0A2T6BCJ8</accession>
<dbReference type="Proteomes" id="UP000243978">
    <property type="component" value="Unassembled WGS sequence"/>
</dbReference>
<gene>
    <name evidence="7" type="ORF">C8N43_3841</name>
</gene>
<dbReference type="GO" id="GO:0005506">
    <property type="term" value="F:iron ion binding"/>
    <property type="evidence" value="ECO:0007669"/>
    <property type="project" value="InterPro"/>
</dbReference>
<feature type="transmembrane region" description="Helical" evidence="5">
    <location>
        <begin position="69"/>
        <end position="87"/>
    </location>
</feature>
<evidence type="ECO:0000256" key="4">
    <source>
        <dbReference type="ARBA" id="ARBA00023136"/>
    </source>
</evidence>
<dbReference type="GO" id="GO:0008610">
    <property type="term" value="P:lipid biosynthetic process"/>
    <property type="evidence" value="ECO:0007669"/>
    <property type="project" value="InterPro"/>
</dbReference>
<keyword evidence="2 5" id="KW-0812">Transmembrane</keyword>
<comment type="caution">
    <text evidence="7">The sequence shown here is derived from an EMBL/GenBank/DDBJ whole genome shotgun (WGS) entry which is preliminary data.</text>
</comment>
<feature type="transmembrane region" description="Helical" evidence="5">
    <location>
        <begin position="102"/>
        <end position="123"/>
    </location>
</feature>
<evidence type="ECO:0000256" key="5">
    <source>
        <dbReference type="SAM" id="Phobius"/>
    </source>
</evidence>
<dbReference type="RefSeq" id="WP_107847463.1">
    <property type="nucleotide sequence ID" value="NZ_QBKS01000003.1"/>
</dbReference>
<feature type="domain" description="Fatty acid hydroxylase" evidence="6">
    <location>
        <begin position="110"/>
        <end position="243"/>
    </location>
</feature>
<evidence type="ECO:0000256" key="3">
    <source>
        <dbReference type="ARBA" id="ARBA00022989"/>
    </source>
</evidence>
<protein>
    <submittedName>
        <fullName evidence="7">Sterol desaturase/sphingolipid hydroxylase (Fatty acid hydroxylase superfamily)</fullName>
    </submittedName>
</protein>
<evidence type="ECO:0000313" key="7">
    <source>
        <dbReference type="EMBL" id="PTX53798.1"/>
    </source>
</evidence>
<dbReference type="OrthoDB" id="9770329at2"/>
<evidence type="ECO:0000256" key="1">
    <source>
        <dbReference type="ARBA" id="ARBA00004370"/>
    </source>
</evidence>
<feature type="transmembrane region" description="Helical" evidence="5">
    <location>
        <begin position="20"/>
        <end position="41"/>
    </location>
</feature>
<proteinExistence type="predicted"/>
<comment type="subcellular location">
    <subcellularLocation>
        <location evidence="1">Membrane</location>
    </subcellularLocation>
</comment>
<dbReference type="AlphaFoldDB" id="A0A2T6BCJ8"/>
<evidence type="ECO:0000256" key="2">
    <source>
        <dbReference type="ARBA" id="ARBA00022692"/>
    </source>
</evidence>
<sequence length="268" mass="31313">MHPIIETLSQIAARVPESFLAAVAINVPLIALAYYVFWYLLADRLKAWRIQLVRRANAAQFRRELKNSLYVLFVNAVFAAVLTYYGTQGLTGIYLDVSDHHWSVAVLTFPVLLLFDDAWFYWVHRALHHPALYHRIHHEHHKSLDVNPLTSLSFHWAEPVLLTLWIVPVSLVFPLYAPALAVLQIYGFLDNLKSHLGYEVYPRGLNKSLLRFLTSSTYHNLHHTKFRGNYGVHFRFWDRFMGTELEQYETRYDEIQKAKRDGRPLPAE</sequence>
<dbReference type="EMBL" id="QBKS01000003">
    <property type="protein sequence ID" value="PTX53798.1"/>
    <property type="molecule type" value="Genomic_DNA"/>
</dbReference>
<evidence type="ECO:0000259" key="6">
    <source>
        <dbReference type="Pfam" id="PF04116"/>
    </source>
</evidence>
<keyword evidence="3 5" id="KW-1133">Transmembrane helix</keyword>
<dbReference type="InterPro" id="IPR006694">
    <property type="entry name" value="Fatty_acid_hydroxylase"/>
</dbReference>
<dbReference type="Pfam" id="PF04116">
    <property type="entry name" value="FA_hydroxylase"/>
    <property type="match status" value="1"/>
</dbReference>
<name>A0A2T6BCJ8_9RHOB</name>
<organism evidence="7 8">
    <name type="scientific">Litoreibacter ponti</name>
    <dbReference type="NCBI Taxonomy" id="1510457"/>
    <lineage>
        <taxon>Bacteria</taxon>
        <taxon>Pseudomonadati</taxon>
        <taxon>Pseudomonadota</taxon>
        <taxon>Alphaproteobacteria</taxon>
        <taxon>Rhodobacterales</taxon>
        <taxon>Roseobacteraceae</taxon>
        <taxon>Litoreibacter</taxon>
    </lineage>
</organism>
<keyword evidence="8" id="KW-1185">Reference proteome</keyword>
<keyword evidence="4 5" id="KW-0472">Membrane</keyword>
<dbReference type="GO" id="GO:0016020">
    <property type="term" value="C:membrane"/>
    <property type="evidence" value="ECO:0007669"/>
    <property type="project" value="UniProtKB-SubCell"/>
</dbReference>